<evidence type="ECO:0000256" key="4">
    <source>
        <dbReference type="ARBA" id="ARBA00022692"/>
    </source>
</evidence>
<dbReference type="PROSITE" id="PS51371">
    <property type="entry name" value="CBS"/>
    <property type="match status" value="2"/>
</dbReference>
<comment type="similarity">
    <text evidence="2">Belongs to the UPF0053 family.</text>
</comment>
<feature type="transmembrane region" description="Helical" evidence="9">
    <location>
        <begin position="120"/>
        <end position="139"/>
    </location>
</feature>
<evidence type="ECO:0000313" key="11">
    <source>
        <dbReference type="EMBL" id="KKL96235.1"/>
    </source>
</evidence>
<evidence type="ECO:0000256" key="5">
    <source>
        <dbReference type="ARBA" id="ARBA00022737"/>
    </source>
</evidence>
<dbReference type="SUPFAM" id="SSF56176">
    <property type="entry name" value="FAD-binding/transporter-associated domain-like"/>
    <property type="match status" value="1"/>
</dbReference>
<accession>A0A0F9IR79</accession>
<evidence type="ECO:0000256" key="9">
    <source>
        <dbReference type="SAM" id="Phobius"/>
    </source>
</evidence>
<sequence length="430" mass="46709">MDEPLLWVAIASAALSGFFSLNAYALRDTSRRKLEEAFSAGSARRLRVLVEHVGDLHMLCGLLRTMFNLALLVAMLGMFVRGPEATFLNVLAAVAVTGVVVAVFSVAIPHAWAHYAGAKVLGRVAPVLAVLRLVLWPVVTVMRAFDVPIRRLSGIPDPLGTELAENGNQRNGSARETAVKAEILHVASEAQAEGAVDADEMDMIESVIEFSDQHAGAIMTPRTDIVALRIGAGAEEVLETVNQAGHTRIPVYDGDVDHIVGILHAKDLLKTTDTTRIELRRIMRKPFFIPETKSLDDLLKEFKARKSHMAIVLDEYGGTAGLVTVEDLIEEIVGDISDEYDRPESALMKRLDARTFEVDGRMYIDDLNDALGLRLPEEESYDTVAGFVTSELGAIPPAGETLNAFGATFTILAANDRKISRLKIQLSAAG</sequence>
<evidence type="ECO:0000256" key="8">
    <source>
        <dbReference type="ARBA" id="ARBA00023136"/>
    </source>
</evidence>
<dbReference type="Pfam" id="PF03471">
    <property type="entry name" value="CorC_HlyC"/>
    <property type="match status" value="1"/>
</dbReference>
<dbReference type="InterPro" id="IPR000644">
    <property type="entry name" value="CBS_dom"/>
</dbReference>
<dbReference type="Gene3D" id="3.30.465.10">
    <property type="match status" value="1"/>
</dbReference>
<dbReference type="Pfam" id="PF00571">
    <property type="entry name" value="CBS"/>
    <property type="match status" value="2"/>
</dbReference>
<evidence type="ECO:0000259" key="10">
    <source>
        <dbReference type="PROSITE" id="PS51371"/>
    </source>
</evidence>
<feature type="domain" description="CBS" evidence="10">
    <location>
        <begin position="219"/>
        <end position="279"/>
    </location>
</feature>
<keyword evidence="6 9" id="KW-1133">Transmembrane helix</keyword>
<dbReference type="Gene3D" id="3.10.580.10">
    <property type="entry name" value="CBS-domain"/>
    <property type="match status" value="1"/>
</dbReference>
<evidence type="ECO:0000256" key="1">
    <source>
        <dbReference type="ARBA" id="ARBA00004651"/>
    </source>
</evidence>
<keyword evidence="8 9" id="KW-0472">Membrane</keyword>
<keyword evidence="3" id="KW-1003">Cell membrane</keyword>
<dbReference type="InterPro" id="IPR036318">
    <property type="entry name" value="FAD-bd_PCMH-like_sf"/>
</dbReference>
<feature type="transmembrane region" description="Helical" evidence="9">
    <location>
        <begin position="86"/>
        <end position="108"/>
    </location>
</feature>
<dbReference type="EMBL" id="LAZR01018484">
    <property type="protein sequence ID" value="KKL96235.1"/>
    <property type="molecule type" value="Genomic_DNA"/>
</dbReference>
<dbReference type="CDD" id="cd04590">
    <property type="entry name" value="CBS_pair_CorC_HlyC_assoc"/>
    <property type="match status" value="1"/>
</dbReference>
<feature type="transmembrane region" description="Helical" evidence="9">
    <location>
        <begin position="6"/>
        <end position="26"/>
    </location>
</feature>
<dbReference type="PANTHER" id="PTHR22777">
    <property type="entry name" value="HEMOLYSIN-RELATED"/>
    <property type="match status" value="1"/>
</dbReference>
<evidence type="ECO:0000256" key="7">
    <source>
        <dbReference type="ARBA" id="ARBA00023122"/>
    </source>
</evidence>
<feature type="transmembrane region" description="Helical" evidence="9">
    <location>
        <begin position="56"/>
        <end position="80"/>
    </location>
</feature>
<dbReference type="InterPro" id="IPR046342">
    <property type="entry name" value="CBS_dom_sf"/>
</dbReference>
<gene>
    <name evidence="11" type="ORF">LCGC14_1846510</name>
</gene>
<name>A0A0F9IR79_9ZZZZ</name>
<evidence type="ECO:0000256" key="2">
    <source>
        <dbReference type="ARBA" id="ARBA00006337"/>
    </source>
</evidence>
<dbReference type="Pfam" id="PF01595">
    <property type="entry name" value="CNNM"/>
    <property type="match status" value="1"/>
</dbReference>
<organism evidence="11">
    <name type="scientific">marine sediment metagenome</name>
    <dbReference type="NCBI Taxonomy" id="412755"/>
    <lineage>
        <taxon>unclassified sequences</taxon>
        <taxon>metagenomes</taxon>
        <taxon>ecological metagenomes</taxon>
    </lineage>
</organism>
<dbReference type="FunFam" id="3.10.580.10:FF:000002">
    <property type="entry name" value="Magnesium/cobalt efflux protein CorC"/>
    <property type="match status" value="1"/>
</dbReference>
<dbReference type="AlphaFoldDB" id="A0A0F9IR79"/>
<dbReference type="GO" id="GO:0050660">
    <property type="term" value="F:flavin adenine dinucleotide binding"/>
    <property type="evidence" value="ECO:0007669"/>
    <property type="project" value="InterPro"/>
</dbReference>
<dbReference type="InterPro" id="IPR002550">
    <property type="entry name" value="CNNM"/>
</dbReference>
<protein>
    <recommendedName>
        <fullName evidence="10">CBS domain-containing protein</fullName>
    </recommendedName>
</protein>
<dbReference type="SMART" id="SM01091">
    <property type="entry name" value="CorC_HlyC"/>
    <property type="match status" value="1"/>
</dbReference>
<comment type="subcellular location">
    <subcellularLocation>
        <location evidence="1">Cell membrane</location>
        <topology evidence="1">Multi-pass membrane protein</topology>
    </subcellularLocation>
</comment>
<keyword evidence="7" id="KW-0129">CBS domain</keyword>
<proteinExistence type="inferred from homology"/>
<evidence type="ECO:0000256" key="6">
    <source>
        <dbReference type="ARBA" id="ARBA00022989"/>
    </source>
</evidence>
<dbReference type="InterPro" id="IPR016169">
    <property type="entry name" value="FAD-bd_PCMH_sub2"/>
</dbReference>
<dbReference type="SMART" id="SM00116">
    <property type="entry name" value="CBS"/>
    <property type="match status" value="2"/>
</dbReference>
<evidence type="ECO:0000256" key="3">
    <source>
        <dbReference type="ARBA" id="ARBA00022475"/>
    </source>
</evidence>
<feature type="domain" description="CBS" evidence="10">
    <location>
        <begin position="282"/>
        <end position="339"/>
    </location>
</feature>
<dbReference type="PANTHER" id="PTHR22777:SF32">
    <property type="entry name" value="UPF0053 INNER MEMBRANE PROTEIN YFJD"/>
    <property type="match status" value="1"/>
</dbReference>
<dbReference type="InterPro" id="IPR005170">
    <property type="entry name" value="Transptr-assoc_dom"/>
</dbReference>
<dbReference type="InterPro" id="IPR044751">
    <property type="entry name" value="Ion_transp-like_CBS"/>
</dbReference>
<dbReference type="SUPFAM" id="SSF54631">
    <property type="entry name" value="CBS-domain pair"/>
    <property type="match status" value="1"/>
</dbReference>
<dbReference type="GO" id="GO:0005886">
    <property type="term" value="C:plasma membrane"/>
    <property type="evidence" value="ECO:0007669"/>
    <property type="project" value="UniProtKB-SubCell"/>
</dbReference>
<comment type="caution">
    <text evidence="11">The sequence shown here is derived from an EMBL/GenBank/DDBJ whole genome shotgun (WGS) entry which is preliminary data.</text>
</comment>
<reference evidence="11" key="1">
    <citation type="journal article" date="2015" name="Nature">
        <title>Complex archaea that bridge the gap between prokaryotes and eukaryotes.</title>
        <authorList>
            <person name="Spang A."/>
            <person name="Saw J.H."/>
            <person name="Jorgensen S.L."/>
            <person name="Zaremba-Niedzwiedzka K."/>
            <person name="Martijn J."/>
            <person name="Lind A.E."/>
            <person name="van Eijk R."/>
            <person name="Schleper C."/>
            <person name="Guy L."/>
            <person name="Ettema T.J."/>
        </authorList>
    </citation>
    <scope>NUCLEOTIDE SEQUENCE</scope>
</reference>
<keyword evidence="4 9" id="KW-0812">Transmembrane</keyword>
<keyword evidence="5" id="KW-0677">Repeat</keyword>